<dbReference type="PROSITE" id="PS51257">
    <property type="entry name" value="PROKAR_LIPOPROTEIN"/>
    <property type="match status" value="1"/>
</dbReference>
<keyword evidence="2" id="KW-1185">Reference proteome</keyword>
<dbReference type="AlphaFoldDB" id="A0A182FGL2"/>
<evidence type="ECO:0000313" key="2">
    <source>
        <dbReference type="Proteomes" id="UP000069272"/>
    </source>
</evidence>
<accession>A0A182FGL2</accession>
<protein>
    <submittedName>
        <fullName evidence="1">Uncharacterized protein</fullName>
    </submittedName>
</protein>
<name>A0A182FGL2_ANOAL</name>
<organism evidence="1 2">
    <name type="scientific">Anopheles albimanus</name>
    <name type="common">New world malaria mosquito</name>
    <dbReference type="NCBI Taxonomy" id="7167"/>
    <lineage>
        <taxon>Eukaryota</taxon>
        <taxon>Metazoa</taxon>
        <taxon>Ecdysozoa</taxon>
        <taxon>Arthropoda</taxon>
        <taxon>Hexapoda</taxon>
        <taxon>Insecta</taxon>
        <taxon>Pterygota</taxon>
        <taxon>Neoptera</taxon>
        <taxon>Endopterygota</taxon>
        <taxon>Diptera</taxon>
        <taxon>Nematocera</taxon>
        <taxon>Culicoidea</taxon>
        <taxon>Culicidae</taxon>
        <taxon>Anophelinae</taxon>
        <taxon>Anopheles</taxon>
    </lineage>
</organism>
<dbReference type="Proteomes" id="UP000069272">
    <property type="component" value="Chromosome 3L"/>
</dbReference>
<dbReference type="EnsemblMetazoa" id="AALB005653-RA">
    <property type="protein sequence ID" value="AALB005653-PA"/>
    <property type="gene ID" value="AALB005653"/>
</dbReference>
<sequence length="198" mass="21913">MSSKSPVSSPTGSSSLTTFSCHSSSTSSFYSAYECVPEPYDYRPIVSLQSLDHTLGVIWCCFDEFRGPQQFPALSPAGIEWALECVQSLQELPYGQCPIEASHETQTEATIPEVESHRYTETFSDASEEMLPTCLVHELLSLYALLAKYREQLRLRQLDPIDTGHLLAAIEDLLHELSSSSRNTEDTGACALHSTTID</sequence>
<reference evidence="1" key="2">
    <citation type="submission" date="2022-08" db="UniProtKB">
        <authorList>
            <consortium name="EnsemblMetazoa"/>
        </authorList>
    </citation>
    <scope>IDENTIFICATION</scope>
    <source>
        <strain evidence="1">STECLA/ALBI9_A</strain>
    </source>
</reference>
<reference evidence="1 2" key="1">
    <citation type="journal article" date="2017" name="G3 (Bethesda)">
        <title>The Physical Genome Mapping of Anopheles albimanus Corrected Scaffold Misassemblies and Identified Interarm Rearrangements in Genus Anopheles.</title>
        <authorList>
            <person name="Artemov G.N."/>
            <person name="Peery A.N."/>
            <person name="Jiang X."/>
            <person name="Tu Z."/>
            <person name="Stegniy V.N."/>
            <person name="Sharakhova M.V."/>
            <person name="Sharakhov I.V."/>
        </authorList>
    </citation>
    <scope>NUCLEOTIDE SEQUENCE [LARGE SCALE GENOMIC DNA]</scope>
    <source>
        <strain evidence="1 2">ALBI9_A</strain>
    </source>
</reference>
<dbReference type="VEuPathDB" id="VectorBase:AALB005653"/>
<proteinExistence type="predicted"/>
<evidence type="ECO:0000313" key="1">
    <source>
        <dbReference type="EnsemblMetazoa" id="AALB005653-PA"/>
    </source>
</evidence>